<evidence type="ECO:0000256" key="10">
    <source>
        <dbReference type="ARBA" id="ARBA00023204"/>
    </source>
</evidence>
<keyword evidence="9 15" id="KW-0233">DNA recombination</keyword>
<keyword evidence="3 15" id="KW-0547">Nucleotide-binding</keyword>
<dbReference type="STRING" id="1817825.A2720_02055"/>
<dbReference type="GO" id="GO:0006310">
    <property type="term" value="P:DNA recombination"/>
    <property type="evidence" value="ECO:0007669"/>
    <property type="project" value="UniProtKB-UniRule"/>
</dbReference>
<evidence type="ECO:0000256" key="5">
    <source>
        <dbReference type="ARBA" id="ARBA00022801"/>
    </source>
</evidence>
<dbReference type="CDD" id="cd04488">
    <property type="entry name" value="RecG_wedge_OBF"/>
    <property type="match status" value="1"/>
</dbReference>
<dbReference type="Gene3D" id="3.40.50.300">
    <property type="entry name" value="P-loop containing nucleotide triphosphate hydrolases"/>
    <property type="match status" value="2"/>
</dbReference>
<dbReference type="SUPFAM" id="SSF52540">
    <property type="entry name" value="P-loop containing nucleoside triphosphate hydrolases"/>
    <property type="match status" value="2"/>
</dbReference>
<dbReference type="PROSITE" id="PS51192">
    <property type="entry name" value="HELICASE_ATP_BIND_1"/>
    <property type="match status" value="1"/>
</dbReference>
<evidence type="ECO:0000256" key="7">
    <source>
        <dbReference type="ARBA" id="ARBA00022840"/>
    </source>
</evidence>
<dbReference type="InterPro" id="IPR033454">
    <property type="entry name" value="RecG_wedge"/>
</dbReference>
<dbReference type="InterPro" id="IPR012340">
    <property type="entry name" value="NA-bd_OB-fold"/>
</dbReference>
<dbReference type="AlphaFoldDB" id="A0A1F5NW86"/>
<dbReference type="InterPro" id="IPR001650">
    <property type="entry name" value="Helicase_C-like"/>
</dbReference>
<gene>
    <name evidence="18" type="ORF">A2720_02055</name>
</gene>
<dbReference type="InterPro" id="IPR045562">
    <property type="entry name" value="RecG_dom3_C"/>
</dbReference>
<dbReference type="NCBIfam" id="TIGR00643">
    <property type="entry name" value="recG"/>
    <property type="match status" value="1"/>
</dbReference>
<dbReference type="GO" id="GO:0016887">
    <property type="term" value="F:ATP hydrolysis activity"/>
    <property type="evidence" value="ECO:0007669"/>
    <property type="project" value="RHEA"/>
</dbReference>
<dbReference type="Pfam" id="PF00270">
    <property type="entry name" value="DEAD"/>
    <property type="match status" value="1"/>
</dbReference>
<keyword evidence="10 15" id="KW-0234">DNA repair</keyword>
<evidence type="ECO:0000256" key="12">
    <source>
        <dbReference type="ARBA" id="ARBA00034617"/>
    </source>
</evidence>
<sequence>MDLKTPIENLYLVGPARAKILKKLGVQTLGDLLYYFPRAHQDLTKITFVKDLRPGEFSNIKTRVLEIKSFRTKVRKLTLTQALVEDDTGSLLCMWFNQPYLNKVIRPHETFLFSGKAVIEKNKLMLQNPIYEQEKTEQVHTARLVPIYPLTSQITQKQLRHIIKTYLDKSTIPEYIPEYILKSEKLLDEDAAVKSFHFPPDQSSLKRSKNRLAFDEIFVTQVRVLQNKKRLQKQSVVPISDDSRLASKLASLPFQLTSSQQQALDEITTDLREPYPANRLLEGDVGSGKTIVAALSVWLMAKHGLQAAILAPTEILAAQHYNNLLKFFADDGVVASLYTSQIQKINGYAMSRQSILNSLADGSSKIAFGTHALLEKKIKFKNLSLVVIDEQHRFGVEQRSVLKNLHNTHLLTMSATPIPRTLALTLYGDLDISMLKELPAGRQAIWTKIGTEENRSQAYEFIKKQTQAGRQAFVICPRVEESDKLGVKSATAEYKKLAYEVFPQLTVGLLHGKLKASEKEAVMQAFKDNEINILVASSVVEVGVDVPNATIMMIEGSERFGLAQLHQFRGRVGRSSHKSYCFLFTTDPENPRLQALIESQNGFDLAEKDLQIRGLGDLYGTEQSGYNFRIATLSNLEMVQRSRTLAEQLLASDPSLSNYPLLKQKIEAQPEVHLE</sequence>
<evidence type="ECO:0000256" key="13">
    <source>
        <dbReference type="ARBA" id="ARBA00034808"/>
    </source>
</evidence>
<dbReference type="Proteomes" id="UP000178892">
    <property type="component" value="Unassembled WGS sequence"/>
</dbReference>
<dbReference type="GO" id="GO:0005524">
    <property type="term" value="F:ATP binding"/>
    <property type="evidence" value="ECO:0007669"/>
    <property type="project" value="UniProtKB-KW"/>
</dbReference>
<evidence type="ECO:0000256" key="9">
    <source>
        <dbReference type="ARBA" id="ARBA00023172"/>
    </source>
</evidence>
<dbReference type="NCBIfam" id="NF008168">
    <property type="entry name" value="PRK10917.2-2"/>
    <property type="match status" value="1"/>
</dbReference>
<comment type="function">
    <text evidence="15">Plays a critical role in recombination and DNA repair. Helps process Holliday junction intermediates to mature products by catalyzing branch migration. Has replication fork regression activity, unwinds stalled or blocked replication forks to make a HJ that can be resolved. Has a DNA unwinding activity characteristic of a DNA helicase with 3'-5' polarity.</text>
</comment>
<evidence type="ECO:0000313" key="19">
    <source>
        <dbReference type="Proteomes" id="UP000178892"/>
    </source>
</evidence>
<dbReference type="EMBL" id="MFEL01000001">
    <property type="protein sequence ID" value="OGE81935.1"/>
    <property type="molecule type" value="Genomic_DNA"/>
</dbReference>
<dbReference type="PROSITE" id="PS51194">
    <property type="entry name" value="HELICASE_CTER"/>
    <property type="match status" value="1"/>
</dbReference>
<proteinExistence type="inferred from homology"/>
<dbReference type="NCBIfam" id="NF008165">
    <property type="entry name" value="PRK10917.1-3"/>
    <property type="match status" value="1"/>
</dbReference>
<comment type="catalytic activity">
    <reaction evidence="12 15">
        <text>Couples ATP hydrolysis with the unwinding of duplex DNA by translocating in the 3'-5' direction.</text>
        <dbReference type="EC" id="5.6.2.4"/>
    </reaction>
</comment>
<accession>A0A1F5NW86</accession>
<dbReference type="GO" id="GO:0006281">
    <property type="term" value="P:DNA repair"/>
    <property type="evidence" value="ECO:0007669"/>
    <property type="project" value="UniProtKB-UniRule"/>
</dbReference>
<feature type="domain" description="Helicase ATP-binding" evidence="16">
    <location>
        <begin position="270"/>
        <end position="435"/>
    </location>
</feature>
<evidence type="ECO:0000259" key="17">
    <source>
        <dbReference type="PROSITE" id="PS51194"/>
    </source>
</evidence>
<dbReference type="InterPro" id="IPR011545">
    <property type="entry name" value="DEAD/DEAH_box_helicase_dom"/>
</dbReference>
<evidence type="ECO:0000256" key="1">
    <source>
        <dbReference type="ARBA" id="ARBA00007504"/>
    </source>
</evidence>
<keyword evidence="11" id="KW-0413">Isomerase</keyword>
<evidence type="ECO:0000256" key="14">
    <source>
        <dbReference type="ARBA" id="ARBA00048988"/>
    </source>
</evidence>
<keyword evidence="4 15" id="KW-0227">DNA damage</keyword>
<feature type="domain" description="Helicase C-terminal" evidence="17">
    <location>
        <begin position="454"/>
        <end position="616"/>
    </location>
</feature>
<evidence type="ECO:0000256" key="11">
    <source>
        <dbReference type="ARBA" id="ARBA00023235"/>
    </source>
</evidence>
<organism evidence="18 19">
    <name type="scientific">Candidatus Doudnabacteria bacterium RIFCSPHIGHO2_01_FULL_46_24</name>
    <dbReference type="NCBI Taxonomy" id="1817825"/>
    <lineage>
        <taxon>Bacteria</taxon>
        <taxon>Candidatus Doudnaibacteriota</taxon>
    </lineage>
</organism>
<dbReference type="PANTHER" id="PTHR47964">
    <property type="entry name" value="ATP-DEPENDENT DNA HELICASE HOMOLOG RECG, CHLOROPLASTIC"/>
    <property type="match status" value="1"/>
</dbReference>
<evidence type="ECO:0000313" key="18">
    <source>
        <dbReference type="EMBL" id="OGE81935.1"/>
    </source>
</evidence>
<evidence type="ECO:0000256" key="3">
    <source>
        <dbReference type="ARBA" id="ARBA00022741"/>
    </source>
</evidence>
<dbReference type="InterPro" id="IPR027417">
    <property type="entry name" value="P-loop_NTPase"/>
</dbReference>
<dbReference type="SMART" id="SM00490">
    <property type="entry name" value="HELICc"/>
    <property type="match status" value="1"/>
</dbReference>
<evidence type="ECO:0000256" key="4">
    <source>
        <dbReference type="ARBA" id="ARBA00022763"/>
    </source>
</evidence>
<evidence type="ECO:0000256" key="6">
    <source>
        <dbReference type="ARBA" id="ARBA00022806"/>
    </source>
</evidence>
<evidence type="ECO:0000259" key="16">
    <source>
        <dbReference type="PROSITE" id="PS51192"/>
    </source>
</evidence>
<name>A0A1F5NW86_9BACT</name>
<reference evidence="18 19" key="1">
    <citation type="journal article" date="2016" name="Nat. Commun.">
        <title>Thousands of microbial genomes shed light on interconnected biogeochemical processes in an aquifer system.</title>
        <authorList>
            <person name="Anantharaman K."/>
            <person name="Brown C.T."/>
            <person name="Hug L.A."/>
            <person name="Sharon I."/>
            <person name="Castelle C.J."/>
            <person name="Probst A.J."/>
            <person name="Thomas B.C."/>
            <person name="Singh A."/>
            <person name="Wilkins M.J."/>
            <person name="Karaoz U."/>
            <person name="Brodie E.L."/>
            <person name="Williams K.H."/>
            <person name="Hubbard S.S."/>
            <person name="Banfield J.F."/>
        </authorList>
    </citation>
    <scope>NUCLEOTIDE SEQUENCE [LARGE SCALE GENOMIC DNA]</scope>
</reference>
<dbReference type="PANTHER" id="PTHR47964:SF1">
    <property type="entry name" value="ATP-DEPENDENT DNA HELICASE HOMOLOG RECG, CHLOROPLASTIC"/>
    <property type="match status" value="1"/>
</dbReference>
<dbReference type="SMART" id="SM00487">
    <property type="entry name" value="DEXDc"/>
    <property type="match status" value="1"/>
</dbReference>
<dbReference type="InterPro" id="IPR047112">
    <property type="entry name" value="RecG/Mfd"/>
</dbReference>
<keyword evidence="5 15" id="KW-0378">Hydrolase</keyword>
<dbReference type="GO" id="GO:0043138">
    <property type="term" value="F:3'-5' DNA helicase activity"/>
    <property type="evidence" value="ECO:0007669"/>
    <property type="project" value="UniProtKB-EC"/>
</dbReference>
<dbReference type="InterPro" id="IPR014001">
    <property type="entry name" value="Helicase_ATP-bd"/>
</dbReference>
<comment type="similarity">
    <text evidence="1 15">Belongs to the helicase family. RecG subfamily.</text>
</comment>
<dbReference type="Gene3D" id="2.40.50.140">
    <property type="entry name" value="Nucleic acid-binding proteins"/>
    <property type="match status" value="1"/>
</dbReference>
<evidence type="ECO:0000256" key="15">
    <source>
        <dbReference type="RuleBase" id="RU363016"/>
    </source>
</evidence>
<keyword evidence="8" id="KW-0238">DNA-binding</keyword>
<dbReference type="EC" id="5.6.2.4" evidence="13 15"/>
<keyword evidence="6 15" id="KW-0347">Helicase</keyword>
<dbReference type="Pfam" id="PF00271">
    <property type="entry name" value="Helicase_C"/>
    <property type="match status" value="1"/>
</dbReference>
<evidence type="ECO:0000256" key="8">
    <source>
        <dbReference type="ARBA" id="ARBA00023125"/>
    </source>
</evidence>
<dbReference type="InterPro" id="IPR004609">
    <property type="entry name" value="ATP-dep_DNA_helicase_RecG"/>
</dbReference>
<comment type="caution">
    <text evidence="18">The sequence shown here is derived from an EMBL/GenBank/DDBJ whole genome shotgun (WGS) entry which is preliminary data.</text>
</comment>
<comment type="catalytic activity">
    <reaction evidence="14 15">
        <text>ATP + H2O = ADP + phosphate + H(+)</text>
        <dbReference type="Rhea" id="RHEA:13065"/>
        <dbReference type="ChEBI" id="CHEBI:15377"/>
        <dbReference type="ChEBI" id="CHEBI:15378"/>
        <dbReference type="ChEBI" id="CHEBI:30616"/>
        <dbReference type="ChEBI" id="CHEBI:43474"/>
        <dbReference type="ChEBI" id="CHEBI:456216"/>
        <dbReference type="EC" id="5.6.2.4"/>
    </reaction>
</comment>
<dbReference type="Pfam" id="PF19833">
    <property type="entry name" value="RecG_dom3_C"/>
    <property type="match status" value="1"/>
</dbReference>
<dbReference type="SUPFAM" id="SSF50249">
    <property type="entry name" value="Nucleic acid-binding proteins"/>
    <property type="match status" value="1"/>
</dbReference>
<evidence type="ECO:0000256" key="2">
    <source>
        <dbReference type="ARBA" id="ARBA00017846"/>
    </source>
</evidence>
<keyword evidence="7 15" id="KW-0067">ATP-binding</keyword>
<protein>
    <recommendedName>
        <fullName evidence="2 15">ATP-dependent DNA helicase RecG</fullName>
        <ecNumber evidence="13 15">5.6.2.4</ecNumber>
    </recommendedName>
</protein>
<dbReference type="GO" id="GO:0003677">
    <property type="term" value="F:DNA binding"/>
    <property type="evidence" value="ECO:0007669"/>
    <property type="project" value="UniProtKB-KW"/>
</dbReference>
<dbReference type="Pfam" id="PF17191">
    <property type="entry name" value="RecG_wedge"/>
    <property type="match status" value="1"/>
</dbReference>